<dbReference type="InterPro" id="IPR011611">
    <property type="entry name" value="PfkB_dom"/>
</dbReference>
<dbReference type="InterPro" id="IPR002173">
    <property type="entry name" value="Carboh/pur_kinase_PfkB_CS"/>
</dbReference>
<dbReference type="Pfam" id="PF00294">
    <property type="entry name" value="PfkB"/>
    <property type="match status" value="1"/>
</dbReference>
<dbReference type="PROSITE" id="PS00584">
    <property type="entry name" value="PFKB_KINASES_2"/>
    <property type="match status" value="1"/>
</dbReference>
<dbReference type="PANTHER" id="PTHR10584:SF157">
    <property type="entry name" value="SULFOFRUCTOSE KINASE"/>
    <property type="match status" value="1"/>
</dbReference>
<dbReference type="GO" id="GO:0005829">
    <property type="term" value="C:cytosol"/>
    <property type="evidence" value="ECO:0007669"/>
    <property type="project" value="TreeGrafter"/>
</dbReference>
<dbReference type="SUPFAM" id="SSF53613">
    <property type="entry name" value="Ribokinase-like"/>
    <property type="match status" value="1"/>
</dbReference>
<evidence type="ECO:0000256" key="2">
    <source>
        <dbReference type="ARBA" id="ARBA00022777"/>
    </source>
</evidence>
<evidence type="ECO:0000256" key="1">
    <source>
        <dbReference type="ARBA" id="ARBA00022679"/>
    </source>
</evidence>
<keyword evidence="2 4" id="KW-0418">Kinase</keyword>
<dbReference type="InterPro" id="IPR029056">
    <property type="entry name" value="Ribokinase-like"/>
</dbReference>
<dbReference type="GO" id="GO:0016301">
    <property type="term" value="F:kinase activity"/>
    <property type="evidence" value="ECO:0007669"/>
    <property type="project" value="UniProtKB-KW"/>
</dbReference>
<comment type="caution">
    <text evidence="4">The sequence shown here is derived from an EMBL/GenBank/DDBJ whole genome shotgun (WGS) entry which is preliminary data.</text>
</comment>
<dbReference type="Gene3D" id="3.40.1190.20">
    <property type="match status" value="1"/>
</dbReference>
<gene>
    <name evidence="4" type="ORF">OBE_01003</name>
</gene>
<protein>
    <submittedName>
        <fullName evidence="4">Kinase, pfkB family</fullName>
    </submittedName>
</protein>
<organism evidence="4">
    <name type="scientific">human gut metagenome</name>
    <dbReference type="NCBI Taxonomy" id="408170"/>
    <lineage>
        <taxon>unclassified sequences</taxon>
        <taxon>metagenomes</taxon>
        <taxon>organismal metagenomes</taxon>
    </lineage>
</organism>
<sequence length="299" mass="33157">MKVICIGHIAYDLTFPVSRIPEENTKIRTTHHVECGGGPMRNAALPLAFWHSNVELCGMIGNDYQGEQIINELKNLGIGTKYIVKRNGIPTDQAVILAATNGTRTIVTSVKPKEHPLIKISENFDGILIDGEEYQTSQQVLKNNKTALSIIDAGKYNSEVISLAHKVKVVACSKEFAEKFSQEKIDPSNMEQLKNIHLKLENEFKNIVIITLEEYGSFTKIGNEYKLIPSMKVNTVDSSGAGDIFHGALLYFMLMNYSLEDSIKLSNICGALATTRLGNKDFNFSLTKILKYGGVNDII</sequence>
<feature type="domain" description="Carbohydrate kinase PfkB" evidence="3">
    <location>
        <begin position="2"/>
        <end position="278"/>
    </location>
</feature>
<evidence type="ECO:0000259" key="3">
    <source>
        <dbReference type="Pfam" id="PF00294"/>
    </source>
</evidence>
<dbReference type="AlphaFoldDB" id="K1U1M1"/>
<dbReference type="EMBL" id="AJWZ01000670">
    <property type="protein sequence ID" value="EKC76133.1"/>
    <property type="molecule type" value="Genomic_DNA"/>
</dbReference>
<keyword evidence="1" id="KW-0808">Transferase</keyword>
<reference evidence="4" key="1">
    <citation type="journal article" date="2013" name="Environ. Microbiol.">
        <title>Microbiota from the distal guts of lean and obese adolescents exhibit partial functional redundancy besides clear differences in community structure.</title>
        <authorList>
            <person name="Ferrer M."/>
            <person name="Ruiz A."/>
            <person name="Lanza F."/>
            <person name="Haange S.B."/>
            <person name="Oberbach A."/>
            <person name="Till H."/>
            <person name="Bargiela R."/>
            <person name="Campoy C."/>
            <person name="Segura M.T."/>
            <person name="Richter M."/>
            <person name="von Bergen M."/>
            <person name="Seifert J."/>
            <person name="Suarez A."/>
        </authorList>
    </citation>
    <scope>NUCLEOTIDE SEQUENCE</scope>
</reference>
<name>K1U1M1_9ZZZZ</name>
<evidence type="ECO:0000313" key="4">
    <source>
        <dbReference type="EMBL" id="EKC76133.1"/>
    </source>
</evidence>
<accession>K1U1M1</accession>
<proteinExistence type="predicted"/>
<dbReference type="PANTHER" id="PTHR10584">
    <property type="entry name" value="SUGAR KINASE"/>
    <property type="match status" value="1"/>
</dbReference>